<gene>
    <name evidence="2" type="ORF">R3P38DRAFT_3288276</name>
</gene>
<dbReference type="EMBL" id="JAWWNJ010000101">
    <property type="protein sequence ID" value="KAK6995846.1"/>
    <property type="molecule type" value="Genomic_DNA"/>
</dbReference>
<keyword evidence="3" id="KW-1185">Reference proteome</keyword>
<evidence type="ECO:0000313" key="3">
    <source>
        <dbReference type="Proteomes" id="UP001362999"/>
    </source>
</evidence>
<dbReference type="AlphaFoldDB" id="A0AAV9ZYJ0"/>
<name>A0AAV9ZYJ0_9AGAR</name>
<reference evidence="2 3" key="1">
    <citation type="journal article" date="2024" name="J Genomics">
        <title>Draft genome sequencing and assembly of Favolaschia claudopus CIRM-BRFM 2984 isolated from oak limbs.</title>
        <authorList>
            <person name="Navarro D."/>
            <person name="Drula E."/>
            <person name="Chaduli D."/>
            <person name="Cazenave R."/>
            <person name="Ahrendt S."/>
            <person name="Wang J."/>
            <person name="Lipzen A."/>
            <person name="Daum C."/>
            <person name="Barry K."/>
            <person name="Grigoriev I.V."/>
            <person name="Favel A."/>
            <person name="Rosso M.N."/>
            <person name="Martin F."/>
        </authorList>
    </citation>
    <scope>NUCLEOTIDE SEQUENCE [LARGE SCALE GENOMIC DNA]</scope>
    <source>
        <strain evidence="2 3">CIRM-BRFM 2984</strain>
    </source>
</reference>
<feature type="region of interest" description="Disordered" evidence="1">
    <location>
        <begin position="1"/>
        <end position="39"/>
    </location>
</feature>
<dbReference type="Proteomes" id="UP001362999">
    <property type="component" value="Unassembled WGS sequence"/>
</dbReference>
<protein>
    <submittedName>
        <fullName evidence="2">Uncharacterized protein</fullName>
    </submittedName>
</protein>
<accession>A0AAV9ZYJ0</accession>
<comment type="caution">
    <text evidence="2">The sequence shown here is derived from an EMBL/GenBank/DDBJ whole genome shotgun (WGS) entry which is preliminary data.</text>
</comment>
<feature type="compositionally biased region" description="Basic and acidic residues" evidence="1">
    <location>
        <begin position="20"/>
        <end position="33"/>
    </location>
</feature>
<evidence type="ECO:0000256" key="1">
    <source>
        <dbReference type="SAM" id="MobiDB-lite"/>
    </source>
</evidence>
<evidence type="ECO:0000313" key="2">
    <source>
        <dbReference type="EMBL" id="KAK6995846.1"/>
    </source>
</evidence>
<organism evidence="2 3">
    <name type="scientific">Favolaschia claudopus</name>
    <dbReference type="NCBI Taxonomy" id="2862362"/>
    <lineage>
        <taxon>Eukaryota</taxon>
        <taxon>Fungi</taxon>
        <taxon>Dikarya</taxon>
        <taxon>Basidiomycota</taxon>
        <taxon>Agaricomycotina</taxon>
        <taxon>Agaricomycetes</taxon>
        <taxon>Agaricomycetidae</taxon>
        <taxon>Agaricales</taxon>
        <taxon>Marasmiineae</taxon>
        <taxon>Mycenaceae</taxon>
        <taxon>Favolaschia</taxon>
    </lineage>
</organism>
<sequence length="253" mass="28128">MVALTAMALPPPTQPSSRPSLDHDASHSCDVGRHSQPNANSIDPFPPLLDIIANPETSNPISHWPLFLEKAAPLLALVGVDLNSHLVSFATGVARKKLPRQLELKLPPATTLQSWTNKTVTGANIRYKLAIFNTSTASIVKNSPGGKGRDYWTAPWHVWAAVIRPEVRDVVDRAVFIWDVDFDEGMAGKRRMEILKAQRNFYRQLVGRSPLYINKAWRGANTGGGCVRQTCEWVVEVARFGFREDEFVLIPKP</sequence>
<proteinExistence type="predicted"/>